<evidence type="ECO:0000313" key="9">
    <source>
        <dbReference type="Proteomes" id="UP000515947"/>
    </source>
</evidence>
<dbReference type="PANTHER" id="PTHR30417">
    <property type="entry name" value="N-ACETYLMURAMOYL-L-ALANINE AMIDASE AMID"/>
    <property type="match status" value="1"/>
</dbReference>
<dbReference type="GO" id="GO:0009253">
    <property type="term" value="P:peptidoglycan catabolic process"/>
    <property type="evidence" value="ECO:0007669"/>
    <property type="project" value="InterPro"/>
</dbReference>
<dbReference type="GO" id="GO:0008745">
    <property type="term" value="F:N-acetylmuramoyl-L-alanine amidase activity"/>
    <property type="evidence" value="ECO:0007669"/>
    <property type="project" value="UniProtKB-EC"/>
</dbReference>
<keyword evidence="9" id="KW-1185">Reference proteome</keyword>
<dbReference type="KEGG" id="nmes:H9L09_01000"/>
<feature type="chain" id="PRO_5028851660" description="N-acetylmuramoyl-L-alanine amidase" evidence="6">
    <location>
        <begin position="32"/>
        <end position="644"/>
    </location>
</feature>
<reference evidence="8 9" key="1">
    <citation type="submission" date="2020-08" db="EMBL/GenBank/DDBJ databases">
        <title>Genome sequence of Nocardioides mesophilus KACC 16243T.</title>
        <authorList>
            <person name="Hyun D.-W."/>
            <person name="Bae J.-W."/>
        </authorList>
    </citation>
    <scope>NUCLEOTIDE SEQUENCE [LARGE SCALE GENOMIC DNA]</scope>
    <source>
        <strain evidence="8 9">KACC 16243</strain>
    </source>
</reference>
<dbReference type="GO" id="GO:0071555">
    <property type="term" value="P:cell wall organization"/>
    <property type="evidence" value="ECO:0007669"/>
    <property type="project" value="UniProtKB-KW"/>
</dbReference>
<feature type="compositionally biased region" description="Basic and acidic residues" evidence="5">
    <location>
        <begin position="91"/>
        <end position="110"/>
    </location>
</feature>
<dbReference type="InterPro" id="IPR036505">
    <property type="entry name" value="Amidase/PGRP_sf"/>
</dbReference>
<proteinExistence type="predicted"/>
<organism evidence="8 9">
    <name type="scientific">Nocardioides mesophilus</name>
    <dbReference type="NCBI Taxonomy" id="433659"/>
    <lineage>
        <taxon>Bacteria</taxon>
        <taxon>Bacillati</taxon>
        <taxon>Actinomycetota</taxon>
        <taxon>Actinomycetes</taxon>
        <taxon>Propionibacteriales</taxon>
        <taxon>Nocardioidaceae</taxon>
        <taxon>Nocardioides</taxon>
    </lineage>
</organism>
<evidence type="ECO:0000256" key="3">
    <source>
        <dbReference type="ARBA" id="ARBA00022801"/>
    </source>
</evidence>
<evidence type="ECO:0000256" key="6">
    <source>
        <dbReference type="SAM" id="SignalP"/>
    </source>
</evidence>
<dbReference type="InterPro" id="IPR023346">
    <property type="entry name" value="Lysozyme-like_dom_sf"/>
</dbReference>
<name>A0A7G9RBY6_9ACTN</name>
<dbReference type="FunFam" id="3.40.80.10:FF:000006">
    <property type="entry name" value="N-acetylmuramoyl-L-alanine amidase"/>
    <property type="match status" value="1"/>
</dbReference>
<evidence type="ECO:0000256" key="4">
    <source>
        <dbReference type="ARBA" id="ARBA00023316"/>
    </source>
</evidence>
<dbReference type="SMART" id="SM00644">
    <property type="entry name" value="Ami_2"/>
    <property type="match status" value="1"/>
</dbReference>
<dbReference type="SUPFAM" id="SSF53955">
    <property type="entry name" value="Lysozyme-like"/>
    <property type="match status" value="1"/>
</dbReference>
<dbReference type="EMBL" id="CP060713">
    <property type="protein sequence ID" value="QNN53111.1"/>
    <property type="molecule type" value="Genomic_DNA"/>
</dbReference>
<dbReference type="SUPFAM" id="SSF55846">
    <property type="entry name" value="N-acetylmuramoyl-L-alanine amidase-like"/>
    <property type="match status" value="1"/>
</dbReference>
<keyword evidence="6" id="KW-0732">Signal</keyword>
<keyword evidence="4" id="KW-0961">Cell wall biogenesis/degradation</keyword>
<dbReference type="GO" id="GO:0009254">
    <property type="term" value="P:peptidoglycan turnover"/>
    <property type="evidence" value="ECO:0007669"/>
    <property type="project" value="TreeGrafter"/>
</dbReference>
<evidence type="ECO:0000256" key="1">
    <source>
        <dbReference type="ARBA" id="ARBA00001561"/>
    </source>
</evidence>
<dbReference type="CDD" id="cd06583">
    <property type="entry name" value="PGRP"/>
    <property type="match status" value="1"/>
</dbReference>
<dbReference type="Pfam" id="PF01510">
    <property type="entry name" value="Amidase_2"/>
    <property type="match status" value="1"/>
</dbReference>
<feature type="region of interest" description="Disordered" evidence="5">
    <location>
        <begin position="80"/>
        <end position="119"/>
    </location>
</feature>
<accession>A0A7G9RBY6</accession>
<gene>
    <name evidence="8" type="ORF">H9L09_01000</name>
</gene>
<dbReference type="AlphaFoldDB" id="A0A7G9RBY6"/>
<evidence type="ECO:0000259" key="7">
    <source>
        <dbReference type="SMART" id="SM00644"/>
    </source>
</evidence>
<dbReference type="EC" id="3.5.1.28" evidence="2"/>
<protein>
    <recommendedName>
        <fullName evidence="2">N-acetylmuramoyl-L-alanine amidase</fullName>
        <ecNumber evidence="2">3.5.1.28</ecNumber>
    </recommendedName>
</protein>
<feature type="signal peptide" evidence="6">
    <location>
        <begin position="1"/>
        <end position="31"/>
    </location>
</feature>
<dbReference type="InterPro" id="IPR051206">
    <property type="entry name" value="NAMLAA_amidase_2"/>
</dbReference>
<dbReference type="PANTHER" id="PTHR30417:SF1">
    <property type="entry name" value="N-ACETYLMURAMOYL-L-ALANINE AMIDASE AMID"/>
    <property type="match status" value="1"/>
</dbReference>
<comment type="catalytic activity">
    <reaction evidence="1">
        <text>Hydrolyzes the link between N-acetylmuramoyl residues and L-amino acid residues in certain cell-wall glycopeptides.</text>
        <dbReference type="EC" id="3.5.1.28"/>
    </reaction>
</comment>
<evidence type="ECO:0000256" key="2">
    <source>
        <dbReference type="ARBA" id="ARBA00011901"/>
    </source>
</evidence>
<keyword evidence="3" id="KW-0378">Hydrolase</keyword>
<dbReference type="Gene3D" id="1.10.530.10">
    <property type="match status" value="1"/>
</dbReference>
<sequence length="644" mass="70124">MARRRRIGAVAAAVPLVLTGVGLASAPQAVAATDWSRCTQGPADRQAVFERAARVSGVPAPVLLAVSFMESRWEDHNGEMSTSGGYGPMHLTREDLGGSAGRGDRAKGEAGAEPTGASGTLVQAAQLTGLDQQRLRSDAVANICGGAAVLAAYQPRTASSDPSDWSRAVALYATGGDEKTGLRFAKDVFATMRSGERRTTDDGETVVLRAKPQARVDTAAVREAGLLDPAPVTEETVDCPASLDCEAIPAPYEWYGKPDPYDYGNHDLADRPNDLSIDYIVIHNTEGVWERALDLVTDPTYLAWHYTLRSSDGHIAQHLDNKNVGWHAGNWYVNMHSIGLEHEGIAAQGATWFTESMYRTSARLVRHLSEEYDIPRDRAHIIGHDQIPGVTAAYVRGMHWDTGPFWDWEHYMELVRKPLDADRGRTNLVTVAPGFDDNQQKVTGCNTDGTCDPQGTNFVYLHTAPSEDSPLVSDIGLRPNGAPSTTQVSDIGARAAAGQVFSVADRKGDWLQVWWLGEKAWLHSPADDPTVVPTRGQTVVPAGDQPVPVYGRAYPEESAYPAEIPYQKVLPLQYTIKPGQSYALGDRSVSTDYYYAKTFDDSLAGDHTVVSGDQKYYQIWFGHRFAYVQADDVRVVPLGQSPRG</sequence>
<dbReference type="Proteomes" id="UP000515947">
    <property type="component" value="Chromosome"/>
</dbReference>
<dbReference type="Gene3D" id="3.40.80.10">
    <property type="entry name" value="Peptidoglycan recognition protein-like"/>
    <property type="match status" value="1"/>
</dbReference>
<evidence type="ECO:0000256" key="5">
    <source>
        <dbReference type="SAM" id="MobiDB-lite"/>
    </source>
</evidence>
<dbReference type="InterPro" id="IPR002502">
    <property type="entry name" value="Amidase_domain"/>
</dbReference>
<feature type="domain" description="N-acetylmuramoyl-L-alanine amidase" evidence="7">
    <location>
        <begin position="266"/>
        <end position="403"/>
    </location>
</feature>
<evidence type="ECO:0000313" key="8">
    <source>
        <dbReference type="EMBL" id="QNN53111.1"/>
    </source>
</evidence>